<dbReference type="AlphaFoldDB" id="A0A2K9LMB7"/>
<dbReference type="InterPro" id="IPR000073">
    <property type="entry name" value="AB_hydrolase_1"/>
</dbReference>
<dbReference type="PANTHER" id="PTHR43194:SF5">
    <property type="entry name" value="PIMELOYL-[ACYL-CARRIER PROTEIN] METHYL ESTER ESTERASE"/>
    <property type="match status" value="1"/>
</dbReference>
<proteinExistence type="predicted"/>
<reference evidence="3" key="1">
    <citation type="submission" date="2017-08" db="EMBL/GenBank/DDBJ databases">
        <title>Direct submision.</title>
        <authorList>
            <person name="Kim S.-J."/>
            <person name="Rhee S.-K."/>
        </authorList>
    </citation>
    <scope>NUCLEOTIDE SEQUENCE [LARGE SCALE GENOMIC DNA]</scope>
    <source>
        <strain evidence="3">GI5</strain>
    </source>
</reference>
<dbReference type="SUPFAM" id="SSF53474">
    <property type="entry name" value="alpha/beta-Hydrolases"/>
    <property type="match status" value="1"/>
</dbReference>
<keyword evidence="3" id="KW-1185">Reference proteome</keyword>
<gene>
    <name evidence="2" type="ORF">Kalk_13715</name>
</gene>
<dbReference type="InterPro" id="IPR029058">
    <property type="entry name" value="AB_hydrolase_fold"/>
</dbReference>
<dbReference type="PANTHER" id="PTHR43194">
    <property type="entry name" value="HYDROLASE ALPHA/BETA FOLD FAMILY"/>
    <property type="match status" value="1"/>
</dbReference>
<name>A0A2K9LMB7_9GAMM</name>
<evidence type="ECO:0000313" key="2">
    <source>
        <dbReference type="EMBL" id="AUM13413.1"/>
    </source>
</evidence>
<dbReference type="KEGG" id="kak:Kalk_13715"/>
<accession>A0A2K9LMB7</accession>
<dbReference type="EMBL" id="CP022684">
    <property type="protein sequence ID" value="AUM13413.1"/>
    <property type="molecule type" value="Genomic_DNA"/>
</dbReference>
<organism evidence="2 3">
    <name type="scientific">Ketobacter alkanivorans</name>
    <dbReference type="NCBI Taxonomy" id="1917421"/>
    <lineage>
        <taxon>Bacteria</taxon>
        <taxon>Pseudomonadati</taxon>
        <taxon>Pseudomonadota</taxon>
        <taxon>Gammaproteobacteria</taxon>
        <taxon>Pseudomonadales</taxon>
        <taxon>Ketobacteraceae</taxon>
        <taxon>Ketobacter</taxon>
    </lineage>
</organism>
<dbReference type="Gene3D" id="3.40.50.1820">
    <property type="entry name" value="alpha/beta hydrolase"/>
    <property type="match status" value="1"/>
</dbReference>
<dbReference type="Proteomes" id="UP000235116">
    <property type="component" value="Chromosome"/>
</dbReference>
<evidence type="ECO:0000313" key="3">
    <source>
        <dbReference type="Proteomes" id="UP000235116"/>
    </source>
</evidence>
<protein>
    <recommendedName>
        <fullName evidence="1">AB hydrolase-1 domain-containing protein</fullName>
    </recommendedName>
</protein>
<sequence>MSSVQGDWVFLRGLVRQQKHWEQFPELFAKAFPEARIHLLDLPGNGALCDRPSPLTIREMMESARRLLKARSVNGPVNLLAISLGGMVALEWMHRHRQEVTSAVIINSSMRDVGTVLDRLQPENYLAILKQALLDRDLQSREQLILDISSNLYPHKAQLARKWAQYARTHPTSTKNAVRQLMAAARYRAPKRCPHDRVLLLNSARDRLVNPICTRRLAERWSWPLATHASAGHDLPLDDGRWIIHQIEHWLQESA</sequence>
<dbReference type="InterPro" id="IPR050228">
    <property type="entry name" value="Carboxylesterase_BioH"/>
</dbReference>
<evidence type="ECO:0000259" key="1">
    <source>
        <dbReference type="Pfam" id="PF12697"/>
    </source>
</evidence>
<dbReference type="RefSeq" id="WP_101894791.1">
    <property type="nucleotide sequence ID" value="NZ_CP022684.1"/>
</dbReference>
<feature type="domain" description="AB hydrolase-1" evidence="1">
    <location>
        <begin position="9"/>
        <end position="240"/>
    </location>
</feature>
<dbReference type="Pfam" id="PF12697">
    <property type="entry name" value="Abhydrolase_6"/>
    <property type="match status" value="1"/>
</dbReference>
<dbReference type="OrthoDB" id="5290302at2"/>